<accession>A0AAE8N3Q6</accession>
<evidence type="ECO:0000313" key="2">
    <source>
        <dbReference type="Proteomes" id="UP001187682"/>
    </source>
</evidence>
<reference evidence="1" key="1">
    <citation type="submission" date="2018-03" db="EMBL/GenBank/DDBJ databases">
        <authorList>
            <person name="Guldener U."/>
        </authorList>
    </citation>
    <scope>NUCLEOTIDE SEQUENCE</scope>
</reference>
<dbReference type="AlphaFoldDB" id="A0AAE8N3Q6"/>
<gene>
    <name evidence="1" type="ORF">DNG_06970</name>
</gene>
<proteinExistence type="predicted"/>
<sequence>MDMPPIFIFALIIYMRLFHKNPPMEETAQLMHKWRSSLSGRLGALHLLPNFLPPAAINL</sequence>
<comment type="caution">
    <text evidence="1">The sequence shown here is derived from an EMBL/GenBank/DDBJ whole genome shotgun (WGS) entry which is preliminary data.</text>
</comment>
<dbReference type="EMBL" id="ONZQ02000010">
    <property type="protein sequence ID" value="SPO04287.1"/>
    <property type="molecule type" value="Genomic_DNA"/>
</dbReference>
<organism evidence="1 2">
    <name type="scientific">Cephalotrichum gorgonifer</name>
    <dbReference type="NCBI Taxonomy" id="2041049"/>
    <lineage>
        <taxon>Eukaryota</taxon>
        <taxon>Fungi</taxon>
        <taxon>Dikarya</taxon>
        <taxon>Ascomycota</taxon>
        <taxon>Pezizomycotina</taxon>
        <taxon>Sordariomycetes</taxon>
        <taxon>Hypocreomycetidae</taxon>
        <taxon>Microascales</taxon>
        <taxon>Microascaceae</taxon>
        <taxon>Cephalotrichum</taxon>
    </lineage>
</organism>
<protein>
    <submittedName>
        <fullName evidence="1">Uncharacterized protein</fullName>
    </submittedName>
</protein>
<keyword evidence="2" id="KW-1185">Reference proteome</keyword>
<dbReference type="Proteomes" id="UP001187682">
    <property type="component" value="Unassembled WGS sequence"/>
</dbReference>
<evidence type="ECO:0000313" key="1">
    <source>
        <dbReference type="EMBL" id="SPO04287.1"/>
    </source>
</evidence>
<name>A0AAE8N3Q6_9PEZI</name>